<evidence type="ECO:0000259" key="6">
    <source>
        <dbReference type="PROSITE" id="PS50975"/>
    </source>
</evidence>
<dbReference type="InterPro" id="IPR011054">
    <property type="entry name" value="Rudment_hybrid_motif"/>
</dbReference>
<evidence type="ECO:0000259" key="7">
    <source>
        <dbReference type="PROSITE" id="PS50979"/>
    </source>
</evidence>
<feature type="domain" description="Biotin carboxylation" evidence="7">
    <location>
        <begin position="18"/>
        <end position="463"/>
    </location>
</feature>
<dbReference type="InterPro" id="IPR005481">
    <property type="entry name" value="BC-like_N"/>
</dbReference>
<dbReference type="InterPro" id="IPR005482">
    <property type="entry name" value="Biotin_COase_C"/>
</dbReference>
<accession>A0ABU9YSM1</accession>
<comment type="caution">
    <text evidence="8">The sequence shown here is derived from an EMBL/GenBank/DDBJ whole genome shotgun (WGS) entry which is preliminary data.</text>
</comment>
<sequence>MPGNPGTSDHPSGVGPGPGDTVLIANRGAVVPRVIESCRALGMRVAVVHSDADAAASYLDLADSVHAIGGEAPADSYLSMPKLLDAASAAGATAIHPGYGFLSENPEFAGAVRSAGMVFIGPDARWLKAMGHKTEARRLMAAEGMPTGPSSGVLGDDPAEARAAAAAIGFPVLVKPAEGGGGIGMLAARDPAELDKAIDRARTMAARSFGSAQIYLERLMERPRHVEFQILADGRGGAICLSERDCSVQRRHQKVIEEAVAPGLDRAEVTALGARIAGILGRLGYDNLGTVEMLWDREVGFAFLEVNTRLQVEHAVTEAVTGVDIVAAQIRLAYGEVLDRIVPQPPAISGHAVQARIYAEDPVRFLPSVGVLNRFRLPRPDGVRIYSGYREGGRVTPFYDPLVAKVIAHGETRDAALDRLDAALAGVEIEGIKTNIPFLRRALAHPAFRQGQVHTGLAADILAA</sequence>
<evidence type="ECO:0000256" key="4">
    <source>
        <dbReference type="ARBA" id="ARBA00023267"/>
    </source>
</evidence>
<gene>
    <name evidence="8" type="ORF">WG926_26155</name>
</gene>
<keyword evidence="4" id="KW-0092">Biotin</keyword>
<dbReference type="PROSITE" id="PS50979">
    <property type="entry name" value="BC"/>
    <property type="match status" value="1"/>
</dbReference>
<dbReference type="Gene3D" id="3.30.470.20">
    <property type="entry name" value="ATP-grasp fold, B domain"/>
    <property type="match status" value="1"/>
</dbReference>
<keyword evidence="3 5" id="KW-0067">ATP-binding</keyword>
<organism evidence="8 9">
    <name type="scientific">Tistrella arctica</name>
    <dbReference type="NCBI Taxonomy" id="3133430"/>
    <lineage>
        <taxon>Bacteria</taxon>
        <taxon>Pseudomonadati</taxon>
        <taxon>Pseudomonadota</taxon>
        <taxon>Alphaproteobacteria</taxon>
        <taxon>Geminicoccales</taxon>
        <taxon>Geminicoccaceae</taxon>
        <taxon>Tistrella</taxon>
    </lineage>
</organism>
<dbReference type="InterPro" id="IPR011761">
    <property type="entry name" value="ATP-grasp"/>
</dbReference>
<keyword evidence="1" id="KW-0436">Ligase</keyword>
<protein>
    <submittedName>
        <fullName evidence="8">Biotin carboxylase N-terminal domain-containing protein</fullName>
    </submittedName>
</protein>
<dbReference type="PANTHER" id="PTHR18866">
    <property type="entry name" value="CARBOXYLASE:PYRUVATE/ACETYL-COA/PROPIONYL-COA CARBOXYLASE"/>
    <property type="match status" value="1"/>
</dbReference>
<keyword evidence="9" id="KW-1185">Reference proteome</keyword>
<dbReference type="SUPFAM" id="SSF56059">
    <property type="entry name" value="Glutathione synthetase ATP-binding domain-like"/>
    <property type="match status" value="1"/>
</dbReference>
<dbReference type="EMBL" id="JBBKTW010000015">
    <property type="protein sequence ID" value="MEN2991822.1"/>
    <property type="molecule type" value="Genomic_DNA"/>
</dbReference>
<keyword evidence="2 5" id="KW-0547">Nucleotide-binding</keyword>
<proteinExistence type="predicted"/>
<evidence type="ECO:0000256" key="5">
    <source>
        <dbReference type="PROSITE-ProRule" id="PRU00409"/>
    </source>
</evidence>
<dbReference type="InterPro" id="IPR011764">
    <property type="entry name" value="Biotin_carboxylation_dom"/>
</dbReference>
<dbReference type="PROSITE" id="PS50975">
    <property type="entry name" value="ATP_GRASP"/>
    <property type="match status" value="1"/>
</dbReference>
<dbReference type="PROSITE" id="PS00867">
    <property type="entry name" value="CPSASE_2"/>
    <property type="match status" value="1"/>
</dbReference>
<dbReference type="Pfam" id="PF02786">
    <property type="entry name" value="CPSase_L_D2"/>
    <property type="match status" value="1"/>
</dbReference>
<dbReference type="Pfam" id="PF02785">
    <property type="entry name" value="Biotin_carb_C"/>
    <property type="match status" value="1"/>
</dbReference>
<feature type="domain" description="ATP-grasp" evidence="6">
    <location>
        <begin position="137"/>
        <end position="334"/>
    </location>
</feature>
<dbReference type="InterPro" id="IPR050856">
    <property type="entry name" value="Biotin_carboxylase_complex"/>
</dbReference>
<evidence type="ECO:0000256" key="3">
    <source>
        <dbReference type="ARBA" id="ARBA00022840"/>
    </source>
</evidence>
<dbReference type="InterPro" id="IPR005479">
    <property type="entry name" value="CPAse_ATP-bd"/>
</dbReference>
<evidence type="ECO:0000313" key="9">
    <source>
        <dbReference type="Proteomes" id="UP001413721"/>
    </source>
</evidence>
<dbReference type="PANTHER" id="PTHR18866:SF33">
    <property type="entry name" value="METHYLCROTONOYL-COA CARBOXYLASE SUBUNIT ALPHA, MITOCHONDRIAL-RELATED"/>
    <property type="match status" value="1"/>
</dbReference>
<evidence type="ECO:0000256" key="1">
    <source>
        <dbReference type="ARBA" id="ARBA00022598"/>
    </source>
</evidence>
<dbReference type="PROSITE" id="PS00866">
    <property type="entry name" value="CPSASE_1"/>
    <property type="match status" value="1"/>
</dbReference>
<evidence type="ECO:0000313" key="8">
    <source>
        <dbReference type="EMBL" id="MEN2991822.1"/>
    </source>
</evidence>
<dbReference type="SUPFAM" id="SSF51246">
    <property type="entry name" value="Rudiment single hybrid motif"/>
    <property type="match status" value="1"/>
</dbReference>
<name>A0ABU9YSM1_9PROT</name>
<dbReference type="SMART" id="SM00878">
    <property type="entry name" value="Biotin_carb_C"/>
    <property type="match status" value="1"/>
</dbReference>
<dbReference type="SUPFAM" id="SSF52440">
    <property type="entry name" value="PreATP-grasp domain"/>
    <property type="match status" value="1"/>
</dbReference>
<reference evidence="8 9" key="1">
    <citation type="submission" date="2024-03" db="EMBL/GenBank/DDBJ databases">
        <title>High-quality draft genome sequencing of Tistrella sp. BH-R2-4.</title>
        <authorList>
            <person name="Dong C."/>
        </authorList>
    </citation>
    <scope>NUCLEOTIDE SEQUENCE [LARGE SCALE GENOMIC DNA]</scope>
    <source>
        <strain evidence="8 9">BH-R2-4</strain>
    </source>
</reference>
<dbReference type="Pfam" id="PF00289">
    <property type="entry name" value="Biotin_carb_N"/>
    <property type="match status" value="1"/>
</dbReference>
<dbReference type="Proteomes" id="UP001413721">
    <property type="component" value="Unassembled WGS sequence"/>
</dbReference>
<dbReference type="InterPro" id="IPR016185">
    <property type="entry name" value="PreATP-grasp_dom_sf"/>
</dbReference>
<dbReference type="RefSeq" id="WP_345938676.1">
    <property type="nucleotide sequence ID" value="NZ_JBBKTW010000015.1"/>
</dbReference>
<evidence type="ECO:0000256" key="2">
    <source>
        <dbReference type="ARBA" id="ARBA00022741"/>
    </source>
</evidence>